<proteinExistence type="predicted"/>
<accession>A0A182LXW5</accession>
<keyword evidence="3" id="KW-1185">Reference proteome</keyword>
<reference evidence="3" key="1">
    <citation type="submission" date="2013-09" db="EMBL/GenBank/DDBJ databases">
        <title>The Genome Sequence of Anopheles culicifacies species A.</title>
        <authorList>
            <consortium name="The Broad Institute Genomics Platform"/>
            <person name="Neafsey D.E."/>
            <person name="Besansky N."/>
            <person name="Howell P."/>
            <person name="Walton C."/>
            <person name="Young S.K."/>
            <person name="Zeng Q."/>
            <person name="Gargeya S."/>
            <person name="Fitzgerald M."/>
            <person name="Haas B."/>
            <person name="Abouelleil A."/>
            <person name="Allen A.W."/>
            <person name="Alvarado L."/>
            <person name="Arachchi H.M."/>
            <person name="Berlin A.M."/>
            <person name="Chapman S.B."/>
            <person name="Gainer-Dewar J."/>
            <person name="Goldberg J."/>
            <person name="Griggs A."/>
            <person name="Gujja S."/>
            <person name="Hansen M."/>
            <person name="Howarth C."/>
            <person name="Imamovic A."/>
            <person name="Ireland A."/>
            <person name="Larimer J."/>
            <person name="McCowan C."/>
            <person name="Murphy C."/>
            <person name="Pearson M."/>
            <person name="Poon T.W."/>
            <person name="Priest M."/>
            <person name="Roberts A."/>
            <person name="Saif S."/>
            <person name="Shea T."/>
            <person name="Sisk P."/>
            <person name="Sykes S."/>
            <person name="Wortman J."/>
            <person name="Nusbaum C."/>
            <person name="Birren B."/>
        </authorList>
    </citation>
    <scope>NUCLEOTIDE SEQUENCE [LARGE SCALE GENOMIC DNA]</scope>
    <source>
        <strain evidence="3">A-37</strain>
    </source>
</reference>
<protein>
    <submittedName>
        <fullName evidence="2">Uncharacterized protein</fullName>
    </submittedName>
</protein>
<dbReference type="Proteomes" id="UP000075883">
    <property type="component" value="Unassembled WGS sequence"/>
</dbReference>
<sequence>MARLGQGTQGNSNSTNPPADSTGSVRWAPLDPPPIDATRMLAIASRIWNWCGRLSALDQPSVLRARAVTNHSPSGSRTDLRILVGGWDQSEKKQIRCQTGRVGDE</sequence>
<evidence type="ECO:0000313" key="3">
    <source>
        <dbReference type="Proteomes" id="UP000075883"/>
    </source>
</evidence>
<dbReference type="EMBL" id="AXCM01001386">
    <property type="status" value="NOT_ANNOTATED_CDS"/>
    <property type="molecule type" value="Genomic_DNA"/>
</dbReference>
<dbReference type="VEuPathDB" id="VectorBase:ACUA004592"/>
<organism evidence="2 3">
    <name type="scientific">Anopheles culicifacies</name>
    <dbReference type="NCBI Taxonomy" id="139723"/>
    <lineage>
        <taxon>Eukaryota</taxon>
        <taxon>Metazoa</taxon>
        <taxon>Ecdysozoa</taxon>
        <taxon>Arthropoda</taxon>
        <taxon>Hexapoda</taxon>
        <taxon>Insecta</taxon>
        <taxon>Pterygota</taxon>
        <taxon>Neoptera</taxon>
        <taxon>Endopterygota</taxon>
        <taxon>Diptera</taxon>
        <taxon>Nematocera</taxon>
        <taxon>Culicoidea</taxon>
        <taxon>Culicidae</taxon>
        <taxon>Anophelinae</taxon>
        <taxon>Anopheles</taxon>
        <taxon>culicifacies species complex</taxon>
    </lineage>
</organism>
<evidence type="ECO:0000313" key="2">
    <source>
        <dbReference type="EnsemblMetazoa" id="ACUA004592-PA"/>
    </source>
</evidence>
<name>A0A182LXW5_9DIPT</name>
<feature type="region of interest" description="Disordered" evidence="1">
    <location>
        <begin position="1"/>
        <end position="31"/>
    </location>
</feature>
<reference evidence="2" key="2">
    <citation type="submission" date="2020-05" db="UniProtKB">
        <authorList>
            <consortium name="EnsemblMetazoa"/>
        </authorList>
    </citation>
    <scope>IDENTIFICATION</scope>
    <source>
        <strain evidence="2">A-37</strain>
    </source>
</reference>
<evidence type="ECO:0000256" key="1">
    <source>
        <dbReference type="SAM" id="MobiDB-lite"/>
    </source>
</evidence>
<dbReference type="AlphaFoldDB" id="A0A182LXW5"/>
<dbReference type="EnsemblMetazoa" id="ACUA004592-RA">
    <property type="protein sequence ID" value="ACUA004592-PA"/>
    <property type="gene ID" value="ACUA004592"/>
</dbReference>
<feature type="compositionally biased region" description="Polar residues" evidence="1">
    <location>
        <begin position="9"/>
        <end position="24"/>
    </location>
</feature>